<reference evidence="1" key="1">
    <citation type="submission" date="2022-02" db="EMBL/GenBank/DDBJ databases">
        <authorList>
            <person name="Henning P.M."/>
            <person name="McCubbin A.G."/>
            <person name="Shore J.S."/>
        </authorList>
    </citation>
    <scope>NUCLEOTIDE SEQUENCE</scope>
    <source>
        <strain evidence="1">F60SS</strain>
        <tissue evidence="1">Leaves</tissue>
    </source>
</reference>
<dbReference type="Gene3D" id="2.120.10.80">
    <property type="entry name" value="Kelch-type beta propeller"/>
    <property type="match status" value="1"/>
</dbReference>
<dbReference type="EMBL" id="JAKUCV010003411">
    <property type="protein sequence ID" value="KAJ4839049.1"/>
    <property type="molecule type" value="Genomic_DNA"/>
</dbReference>
<accession>A0A9Q0FYF7</accession>
<proteinExistence type="predicted"/>
<dbReference type="OrthoDB" id="1490241at2759"/>
<dbReference type="InterPro" id="IPR015915">
    <property type="entry name" value="Kelch-typ_b-propeller"/>
</dbReference>
<sequence>MYQRPPRSVCFSMRGPERRREWYTFDLSDNYGITCGPRSPDWVGPEHSHHRTIHSGLCRRLRPTFCDEADKEFDNRVGWAVLGNHLYCLGGGGTVLAINLFSPEEGWKREQPWAEVYDPVLDSWEPLPEPPRGPPRPEEYYCSLTAGDSEDGYLFFLDRSSKLLRYDVERKSWRCYSNLPCPPEVDPSTRRTICVGHVLYWFYRETGQLFAYDLRNQVAYSSDLVDWTFACKYFGHTIKLATLGHLGGNRFCLLYDTDPELNPWSMMNMFTYQNPEPSSVPERFEDTTLLHCLKFRVRLVPEREGMKISLESCQGYLVKAGEFRGGFMV</sequence>
<gene>
    <name evidence="1" type="ORF">Tsubulata_022009</name>
</gene>
<protein>
    <submittedName>
        <fullName evidence="1">Uncharacterized protein</fullName>
    </submittedName>
</protein>
<keyword evidence="2" id="KW-1185">Reference proteome</keyword>
<name>A0A9Q0FYF7_9ROSI</name>
<evidence type="ECO:0000313" key="2">
    <source>
        <dbReference type="Proteomes" id="UP001141552"/>
    </source>
</evidence>
<comment type="caution">
    <text evidence="1">The sequence shown here is derived from an EMBL/GenBank/DDBJ whole genome shotgun (WGS) entry which is preliminary data.</text>
</comment>
<dbReference type="SUPFAM" id="SSF117281">
    <property type="entry name" value="Kelch motif"/>
    <property type="match status" value="1"/>
</dbReference>
<dbReference type="Proteomes" id="UP001141552">
    <property type="component" value="Unassembled WGS sequence"/>
</dbReference>
<evidence type="ECO:0000313" key="1">
    <source>
        <dbReference type="EMBL" id="KAJ4839049.1"/>
    </source>
</evidence>
<organism evidence="1 2">
    <name type="scientific">Turnera subulata</name>
    <dbReference type="NCBI Taxonomy" id="218843"/>
    <lineage>
        <taxon>Eukaryota</taxon>
        <taxon>Viridiplantae</taxon>
        <taxon>Streptophyta</taxon>
        <taxon>Embryophyta</taxon>
        <taxon>Tracheophyta</taxon>
        <taxon>Spermatophyta</taxon>
        <taxon>Magnoliopsida</taxon>
        <taxon>eudicotyledons</taxon>
        <taxon>Gunneridae</taxon>
        <taxon>Pentapetalae</taxon>
        <taxon>rosids</taxon>
        <taxon>fabids</taxon>
        <taxon>Malpighiales</taxon>
        <taxon>Passifloraceae</taxon>
        <taxon>Turnera</taxon>
    </lineage>
</organism>
<reference evidence="1" key="2">
    <citation type="journal article" date="2023" name="Plants (Basel)">
        <title>Annotation of the Turnera subulata (Passifloraceae) Draft Genome Reveals the S-Locus Evolved after the Divergence of Turneroideae from Passifloroideae in a Stepwise Manner.</title>
        <authorList>
            <person name="Henning P.M."/>
            <person name="Roalson E.H."/>
            <person name="Mir W."/>
            <person name="McCubbin A.G."/>
            <person name="Shore J.S."/>
        </authorList>
    </citation>
    <scope>NUCLEOTIDE SEQUENCE</scope>
    <source>
        <strain evidence="1">F60SS</strain>
    </source>
</reference>
<dbReference type="AlphaFoldDB" id="A0A9Q0FYF7"/>